<keyword evidence="1" id="KW-0472">Membrane</keyword>
<keyword evidence="1" id="KW-0812">Transmembrane</keyword>
<protein>
    <submittedName>
        <fullName evidence="2">Uncharacterized protein</fullName>
    </submittedName>
</protein>
<sequence>MLRFYKPGYHKFLQLSKPRICTSWYNILHSWYIFLFYEFLGKDLVGNF</sequence>
<proteinExistence type="predicted"/>
<dbReference type="EMBL" id="MN740153">
    <property type="protein sequence ID" value="QHT90399.1"/>
    <property type="molecule type" value="Genomic_DNA"/>
</dbReference>
<evidence type="ECO:0000256" key="1">
    <source>
        <dbReference type="SAM" id="Phobius"/>
    </source>
</evidence>
<feature type="transmembrane region" description="Helical" evidence="1">
    <location>
        <begin position="21"/>
        <end position="40"/>
    </location>
</feature>
<evidence type="ECO:0000313" key="2">
    <source>
        <dbReference type="EMBL" id="QHT90399.1"/>
    </source>
</evidence>
<dbReference type="AlphaFoldDB" id="A0A6C0ICD3"/>
<reference evidence="2" key="1">
    <citation type="journal article" date="2020" name="Nature">
        <title>Giant virus diversity and host interactions through global metagenomics.</title>
        <authorList>
            <person name="Schulz F."/>
            <person name="Roux S."/>
            <person name="Paez-Espino D."/>
            <person name="Jungbluth S."/>
            <person name="Walsh D.A."/>
            <person name="Denef V.J."/>
            <person name="McMahon K.D."/>
            <person name="Konstantinidis K.T."/>
            <person name="Eloe-Fadrosh E.A."/>
            <person name="Kyrpides N.C."/>
            <person name="Woyke T."/>
        </authorList>
    </citation>
    <scope>NUCLEOTIDE SEQUENCE</scope>
    <source>
        <strain evidence="2">GVMAG-M-3300023184-68</strain>
    </source>
</reference>
<name>A0A6C0ICD3_9ZZZZ</name>
<accession>A0A6C0ICD3</accession>
<keyword evidence="1" id="KW-1133">Transmembrane helix</keyword>
<organism evidence="2">
    <name type="scientific">viral metagenome</name>
    <dbReference type="NCBI Taxonomy" id="1070528"/>
    <lineage>
        <taxon>unclassified sequences</taxon>
        <taxon>metagenomes</taxon>
        <taxon>organismal metagenomes</taxon>
    </lineage>
</organism>